<dbReference type="RefSeq" id="WP_047884284.1">
    <property type="nucleotide sequence ID" value="NZ_CP071326.1"/>
</dbReference>
<dbReference type="InterPro" id="IPR016896">
    <property type="entry name" value="DUF2860"/>
</dbReference>
<feature type="signal peptide" evidence="1">
    <location>
        <begin position="1"/>
        <end position="21"/>
    </location>
</feature>
<evidence type="ECO:0000313" key="3">
    <source>
        <dbReference type="Proteomes" id="UP000035909"/>
    </source>
</evidence>
<proteinExistence type="predicted"/>
<keyword evidence="1" id="KW-0732">Signal</keyword>
<evidence type="ECO:0000256" key="1">
    <source>
        <dbReference type="SAM" id="SignalP"/>
    </source>
</evidence>
<name>A0A0J1K6X9_9GAMM</name>
<sequence>MNQNLTCLFTLLSLSTATAQAVDLSRFRGEVSLHTGYTSTNSNLDTNGPNTLSRLDKGSQTNDTFIAPLGTLYYALNEQNNQRVYLGTSRDDLAVGTLAFEIGYQYDFSNGTKLDIGYLPTVLSDEVWSNPYLIGEQRETTDRSGNVYRLKLSNLANSGISFDMAYATSEIDNEMISDSSLLRKSDTYYLKGQYRSMLTPNSGYISAISHTDHNAEGKAASFNEYKADLSYFYLAQNYSLSLTGSYGLRDYNAINPIFSKRRSDDIYRVFLAYEYKNLPRWDNWSVTSFAGSTITSSNIDFYSSDSYIVTLGMNYKF</sequence>
<accession>A0A0J1K6X9</accession>
<dbReference type="OrthoDB" id="6199337at2"/>
<comment type="caution">
    <text evidence="2">The sequence shown here is derived from an EMBL/GenBank/DDBJ whole genome shotgun (WGS) entry which is preliminary data.</text>
</comment>
<dbReference type="EMBL" id="LDOU01000006">
    <property type="protein sequence ID" value="KLV10122.1"/>
    <property type="molecule type" value="Genomic_DNA"/>
</dbReference>
<dbReference type="Pfam" id="PF11059">
    <property type="entry name" value="DUF2860"/>
    <property type="match status" value="1"/>
</dbReference>
<organism evidence="2 3">
    <name type="scientific">Photobacterium ganghwense</name>
    <dbReference type="NCBI Taxonomy" id="320778"/>
    <lineage>
        <taxon>Bacteria</taxon>
        <taxon>Pseudomonadati</taxon>
        <taxon>Pseudomonadota</taxon>
        <taxon>Gammaproteobacteria</taxon>
        <taxon>Vibrionales</taxon>
        <taxon>Vibrionaceae</taxon>
        <taxon>Photobacterium</taxon>
    </lineage>
</organism>
<gene>
    <name evidence="2" type="ORF">ABT57_05930</name>
</gene>
<dbReference type="PATRIC" id="fig|320778.3.peg.1277"/>
<evidence type="ECO:0008006" key="4">
    <source>
        <dbReference type="Google" id="ProtNLM"/>
    </source>
</evidence>
<protein>
    <recommendedName>
        <fullName evidence="4">DUF2860 domain-containing protein</fullName>
    </recommendedName>
</protein>
<dbReference type="AlphaFoldDB" id="A0A0J1K6X9"/>
<feature type="chain" id="PRO_5005253936" description="DUF2860 domain-containing protein" evidence="1">
    <location>
        <begin position="22"/>
        <end position="317"/>
    </location>
</feature>
<evidence type="ECO:0000313" key="2">
    <source>
        <dbReference type="EMBL" id="KLV10122.1"/>
    </source>
</evidence>
<dbReference type="PIRSF" id="PIRSF028696">
    <property type="entry name" value="UCP028696"/>
    <property type="match status" value="1"/>
</dbReference>
<dbReference type="Proteomes" id="UP000035909">
    <property type="component" value="Unassembled WGS sequence"/>
</dbReference>
<reference evidence="2 3" key="1">
    <citation type="submission" date="2015-05" db="EMBL/GenBank/DDBJ databases">
        <title>Photobacterium galathea sp. nov.</title>
        <authorList>
            <person name="Machado H."/>
            <person name="Gram L."/>
        </authorList>
    </citation>
    <scope>NUCLEOTIDE SEQUENCE [LARGE SCALE GENOMIC DNA]</scope>
    <source>
        <strain evidence="2 3">DSM 22954</strain>
    </source>
</reference>
<keyword evidence="3" id="KW-1185">Reference proteome</keyword>